<evidence type="ECO:0000256" key="2">
    <source>
        <dbReference type="SAM" id="Phobius"/>
    </source>
</evidence>
<feature type="compositionally biased region" description="Basic and acidic residues" evidence="1">
    <location>
        <begin position="174"/>
        <end position="190"/>
    </location>
</feature>
<dbReference type="AlphaFoldDB" id="A0A6C0UE37"/>
<dbReference type="GeneID" id="44078422"/>
<dbReference type="InterPro" id="IPR052165">
    <property type="entry name" value="Membrane_assoc_protease"/>
</dbReference>
<proteinExistence type="predicted"/>
<evidence type="ECO:0000313" key="4">
    <source>
        <dbReference type="Proteomes" id="UP000465846"/>
    </source>
</evidence>
<feature type="transmembrane region" description="Helical" evidence="2">
    <location>
        <begin position="66"/>
        <end position="84"/>
    </location>
</feature>
<dbReference type="Proteomes" id="UP000465846">
    <property type="component" value="Chromosome"/>
</dbReference>
<evidence type="ECO:0000313" key="3">
    <source>
        <dbReference type="EMBL" id="QIB73417.1"/>
    </source>
</evidence>
<dbReference type="RefSeq" id="WP_163485489.1">
    <property type="nucleotide sequence ID" value="NZ_CP048739.1"/>
</dbReference>
<name>A0A6C0UE37_9EURY</name>
<keyword evidence="2" id="KW-1133">Transmembrane helix</keyword>
<dbReference type="Gene3D" id="2.40.50.140">
    <property type="entry name" value="Nucleic acid-binding proteins"/>
    <property type="match status" value="1"/>
</dbReference>
<dbReference type="EMBL" id="CP048739">
    <property type="protein sequence ID" value="QIB73417.1"/>
    <property type="molecule type" value="Genomic_DNA"/>
</dbReference>
<reference evidence="3 4" key="1">
    <citation type="submission" date="2020-02" db="EMBL/GenBank/DDBJ databases">
        <title>Whole genome sequence of Halogeometricum borinquense strain wsp4.</title>
        <authorList>
            <person name="Verma D.K."/>
            <person name="Gopal K."/>
            <person name="Prasad E.S."/>
        </authorList>
    </citation>
    <scope>NUCLEOTIDE SEQUENCE [LARGE SCALE GENOMIC DNA]</scope>
    <source>
        <strain evidence="4">wsp4</strain>
    </source>
</reference>
<evidence type="ECO:0000256" key="1">
    <source>
        <dbReference type="SAM" id="MobiDB-lite"/>
    </source>
</evidence>
<dbReference type="PANTHER" id="PTHR33507">
    <property type="entry name" value="INNER MEMBRANE PROTEIN YBBJ"/>
    <property type="match status" value="1"/>
</dbReference>
<feature type="region of interest" description="Disordered" evidence="1">
    <location>
        <begin position="173"/>
        <end position="211"/>
    </location>
</feature>
<keyword evidence="2" id="KW-0812">Transmembrane</keyword>
<feature type="transmembrane region" description="Helical" evidence="2">
    <location>
        <begin position="42"/>
        <end position="60"/>
    </location>
</feature>
<dbReference type="GO" id="GO:0005886">
    <property type="term" value="C:plasma membrane"/>
    <property type="evidence" value="ECO:0007669"/>
    <property type="project" value="TreeGrafter"/>
</dbReference>
<protein>
    <submittedName>
        <fullName evidence="3">NfeD family protein</fullName>
    </submittedName>
</protein>
<dbReference type="PANTHER" id="PTHR33507:SF3">
    <property type="entry name" value="INNER MEMBRANE PROTEIN YBBJ"/>
    <property type="match status" value="1"/>
</dbReference>
<feature type="transmembrane region" description="Helical" evidence="2">
    <location>
        <begin position="18"/>
        <end position="37"/>
    </location>
</feature>
<feature type="compositionally biased region" description="Acidic residues" evidence="1">
    <location>
        <begin position="191"/>
        <end position="211"/>
    </location>
</feature>
<sequence>MLRSPLTAFLQPTIPPDLLPYMLIVAGIGVSLAEALAPGAHLIVLGVALLAAGLIGLLLGPSLAGPIVLGVLVLVFGALALYGYREFDLYGGKGSGKTSDSASLKGRTARVTERVTPTQGEVKLDEGGGFNPYYAARSVSGEIPEGSEVMVVDPGGGNVITVESFEGTLDDIDRELARGRSNDGEGRSSGDDEDGETVTDDSETETEQAKD</sequence>
<feature type="region of interest" description="Disordered" evidence="1">
    <location>
        <begin position="93"/>
        <end position="118"/>
    </location>
</feature>
<organism evidence="3 4">
    <name type="scientific">Halogeometricum borinquense</name>
    <dbReference type="NCBI Taxonomy" id="60847"/>
    <lineage>
        <taxon>Archaea</taxon>
        <taxon>Methanobacteriati</taxon>
        <taxon>Methanobacteriota</taxon>
        <taxon>Stenosarchaea group</taxon>
        <taxon>Halobacteria</taxon>
        <taxon>Halobacteriales</taxon>
        <taxon>Haloferacaceae</taxon>
        <taxon>Halogeometricum</taxon>
    </lineage>
</organism>
<gene>
    <name evidence="3" type="ORF">G3I44_03435</name>
</gene>
<keyword evidence="2" id="KW-0472">Membrane</keyword>
<dbReference type="InterPro" id="IPR012340">
    <property type="entry name" value="NA-bd_OB-fold"/>
</dbReference>
<accession>A0A6C0UE37</accession>